<organism evidence="2 3">
    <name type="scientific">Moniliophthora roreri (strain MCA 2997)</name>
    <name type="common">Cocoa frosty pod rot fungus</name>
    <name type="synonym">Crinipellis roreri</name>
    <dbReference type="NCBI Taxonomy" id="1381753"/>
    <lineage>
        <taxon>Eukaryota</taxon>
        <taxon>Fungi</taxon>
        <taxon>Dikarya</taxon>
        <taxon>Basidiomycota</taxon>
        <taxon>Agaricomycotina</taxon>
        <taxon>Agaricomycetes</taxon>
        <taxon>Agaricomycetidae</taxon>
        <taxon>Agaricales</taxon>
        <taxon>Marasmiineae</taxon>
        <taxon>Marasmiaceae</taxon>
        <taxon>Moniliophthora</taxon>
    </lineage>
</organism>
<feature type="non-terminal residue" evidence="2">
    <location>
        <position position="1"/>
    </location>
</feature>
<sequence>LFRSYKKGRWSWKKERERQGNRIPASTQPANITEMLETPPLHATPLPPKPTSPALTNSPETTRKLPWGLLGSLNTATTLLKTRDVVFTSISTPTPPPPTSASGLKNQHPNTPDSKSTDDVFTVLGGFLPSFPPHPLSYPFRMPSMSSLQPLRADTTTNSLLLHKLQSGYGKGGYEHDGGIVQLRRHRHRVRRPREPQYHYSGALGGFCYCRAGVTLRDTALFFFTTATAAATRKGYLQAITRVEGSREGGRAVEVQGTRIPVPLSFVSNASAVIRRRRNTRKPATSHSRPSTKVNLPSLNRIRQNLQENSPGGFPTR</sequence>
<keyword evidence="3" id="KW-1185">Reference proteome</keyword>
<feature type="region of interest" description="Disordered" evidence="1">
    <location>
        <begin position="88"/>
        <end position="117"/>
    </location>
</feature>
<dbReference type="EMBL" id="AWSO01000947">
    <property type="protein sequence ID" value="ESK86294.1"/>
    <property type="molecule type" value="Genomic_DNA"/>
</dbReference>
<dbReference type="AlphaFoldDB" id="V2Y3T3"/>
<reference evidence="2 3" key="1">
    <citation type="journal article" date="2014" name="BMC Genomics">
        <title>Genome and secretome analysis of the hemibiotrophic fungal pathogen, Moniliophthora roreri, which causes frosty pod rot disease of cacao: mechanisms of the biotrophic and necrotrophic phases.</title>
        <authorList>
            <person name="Meinhardt L.W."/>
            <person name="Costa G.G.L."/>
            <person name="Thomazella D.P.T."/>
            <person name="Teixeira P.J.P.L."/>
            <person name="Carazzolle M.F."/>
            <person name="Schuster S.C."/>
            <person name="Carlson J.E."/>
            <person name="Guiltinan M.J."/>
            <person name="Mieczkowski P."/>
            <person name="Farmer A."/>
            <person name="Ramaraj T."/>
            <person name="Crozier J."/>
            <person name="Davis R.E."/>
            <person name="Shao J."/>
            <person name="Melnick R.L."/>
            <person name="Pereira G.A.G."/>
            <person name="Bailey B.A."/>
        </authorList>
    </citation>
    <scope>NUCLEOTIDE SEQUENCE [LARGE SCALE GENOMIC DNA]</scope>
    <source>
        <strain evidence="2 3">MCA 2997</strain>
    </source>
</reference>
<feature type="compositionally biased region" description="Basic residues" evidence="1">
    <location>
        <begin position="1"/>
        <end position="11"/>
    </location>
</feature>
<protein>
    <submittedName>
        <fullName evidence="2">Uncharacterized protein</fullName>
    </submittedName>
</protein>
<dbReference type="KEGG" id="mrr:Moror_10961"/>
<proteinExistence type="predicted"/>
<evidence type="ECO:0000256" key="1">
    <source>
        <dbReference type="SAM" id="MobiDB-lite"/>
    </source>
</evidence>
<dbReference type="Proteomes" id="UP000017559">
    <property type="component" value="Unassembled WGS sequence"/>
</dbReference>
<dbReference type="HOGENOM" id="CLU_878676_0_0_1"/>
<evidence type="ECO:0000313" key="2">
    <source>
        <dbReference type="EMBL" id="ESK86294.1"/>
    </source>
</evidence>
<feature type="compositionally biased region" description="Polar residues" evidence="1">
    <location>
        <begin position="282"/>
        <end position="296"/>
    </location>
</feature>
<feature type="compositionally biased region" description="Polar residues" evidence="1">
    <location>
        <begin position="103"/>
        <end position="114"/>
    </location>
</feature>
<evidence type="ECO:0000313" key="3">
    <source>
        <dbReference type="Proteomes" id="UP000017559"/>
    </source>
</evidence>
<comment type="caution">
    <text evidence="2">The sequence shown here is derived from an EMBL/GenBank/DDBJ whole genome shotgun (WGS) entry which is preliminary data.</text>
</comment>
<feature type="region of interest" description="Disordered" evidence="1">
    <location>
        <begin position="277"/>
        <end position="296"/>
    </location>
</feature>
<gene>
    <name evidence="2" type="ORF">Moror_10961</name>
</gene>
<name>V2Y3T3_MONRO</name>
<feature type="region of interest" description="Disordered" evidence="1">
    <location>
        <begin position="1"/>
        <end position="63"/>
    </location>
</feature>
<accession>V2Y3T3</accession>